<organism evidence="1 2">
    <name type="scientific">Eumeta variegata</name>
    <name type="common">Bagworm moth</name>
    <name type="synonym">Eumeta japonica</name>
    <dbReference type="NCBI Taxonomy" id="151549"/>
    <lineage>
        <taxon>Eukaryota</taxon>
        <taxon>Metazoa</taxon>
        <taxon>Ecdysozoa</taxon>
        <taxon>Arthropoda</taxon>
        <taxon>Hexapoda</taxon>
        <taxon>Insecta</taxon>
        <taxon>Pterygota</taxon>
        <taxon>Neoptera</taxon>
        <taxon>Endopterygota</taxon>
        <taxon>Lepidoptera</taxon>
        <taxon>Glossata</taxon>
        <taxon>Ditrysia</taxon>
        <taxon>Tineoidea</taxon>
        <taxon>Psychidae</taxon>
        <taxon>Oiketicinae</taxon>
        <taxon>Eumeta</taxon>
    </lineage>
</organism>
<dbReference type="EMBL" id="BGZK01003216">
    <property type="protein sequence ID" value="GBO98841.1"/>
    <property type="molecule type" value="Genomic_DNA"/>
</dbReference>
<accession>A0A4C1S9K0</accession>
<dbReference type="Proteomes" id="UP000299102">
    <property type="component" value="Unassembled WGS sequence"/>
</dbReference>
<dbReference type="AlphaFoldDB" id="A0A4C1S9K0"/>
<evidence type="ECO:0000313" key="1">
    <source>
        <dbReference type="EMBL" id="GBO98841.1"/>
    </source>
</evidence>
<reference evidence="1 2" key="1">
    <citation type="journal article" date="2019" name="Commun. Biol.">
        <title>The bagworm genome reveals a unique fibroin gene that provides high tensile strength.</title>
        <authorList>
            <person name="Kono N."/>
            <person name="Nakamura H."/>
            <person name="Ohtoshi R."/>
            <person name="Tomita M."/>
            <person name="Numata K."/>
            <person name="Arakawa K."/>
        </authorList>
    </citation>
    <scope>NUCLEOTIDE SEQUENCE [LARGE SCALE GENOMIC DNA]</scope>
</reference>
<name>A0A4C1S9K0_EUMVA</name>
<sequence>MYTTKLRLSNWRPTQSLLEIGGIALINTLSSAGRGLLLTAVIGAVTTSTDRRLNARRLDACGIRLELKLVDRFACNQARVPFLLDQSDALNR</sequence>
<protein>
    <submittedName>
        <fullName evidence="1">Uncharacterized protein</fullName>
    </submittedName>
</protein>
<evidence type="ECO:0000313" key="2">
    <source>
        <dbReference type="Proteomes" id="UP000299102"/>
    </source>
</evidence>
<gene>
    <name evidence="1" type="ORF">EVAR_25938_1</name>
</gene>
<comment type="caution">
    <text evidence="1">The sequence shown here is derived from an EMBL/GenBank/DDBJ whole genome shotgun (WGS) entry which is preliminary data.</text>
</comment>
<keyword evidence="2" id="KW-1185">Reference proteome</keyword>
<proteinExistence type="predicted"/>